<evidence type="ECO:0000256" key="4">
    <source>
        <dbReference type="ARBA" id="ARBA00019062"/>
    </source>
</evidence>
<dbReference type="GO" id="GO:0032299">
    <property type="term" value="C:ribonuclease H2 complex"/>
    <property type="evidence" value="ECO:0007669"/>
    <property type="project" value="InterPro"/>
</dbReference>
<dbReference type="VEuPathDB" id="VectorBase:ACON2_037152"/>
<evidence type="ECO:0000259" key="8">
    <source>
        <dbReference type="Pfam" id="PF09468"/>
    </source>
</evidence>
<dbReference type="AlphaFoldDB" id="A0A8W7PF70"/>
<organism evidence="10">
    <name type="scientific">Anopheles coluzzii</name>
    <name type="common">African malaria mosquito</name>
    <dbReference type="NCBI Taxonomy" id="1518534"/>
    <lineage>
        <taxon>Eukaryota</taxon>
        <taxon>Metazoa</taxon>
        <taxon>Ecdysozoa</taxon>
        <taxon>Arthropoda</taxon>
        <taxon>Hexapoda</taxon>
        <taxon>Insecta</taxon>
        <taxon>Pterygota</taxon>
        <taxon>Neoptera</taxon>
        <taxon>Endopterygota</taxon>
        <taxon>Diptera</taxon>
        <taxon>Nematocera</taxon>
        <taxon>Culicoidea</taxon>
        <taxon>Culicidae</taxon>
        <taxon>Anophelinae</taxon>
        <taxon>Anopheles</taxon>
    </lineage>
</organism>
<dbReference type="Proteomes" id="UP000075882">
    <property type="component" value="Unassembled WGS sequence"/>
</dbReference>
<keyword evidence="5" id="KW-0539">Nucleus</keyword>
<dbReference type="InterPro" id="IPR019024">
    <property type="entry name" value="RNase_H2_suB_wHTH"/>
</dbReference>
<dbReference type="PANTHER" id="PTHR13383">
    <property type="entry name" value="RIBONUCLEASE H2 SUBUNIT B"/>
    <property type="match status" value="1"/>
</dbReference>
<dbReference type="FunFam" id="1.10.20.120:FF:000002">
    <property type="entry name" value="Ribonuclease H2 subunit B"/>
    <property type="match status" value="1"/>
</dbReference>
<comment type="function">
    <text evidence="6">Non catalytic subunit of RNase H2, an endonuclease that specifically degrades the RNA of RNA:DNA hybrids. Participates in DNA replication, possibly by mediating the removal of lagging-strand Okazaki fragment RNA primers during DNA replication. Mediates the excision of single ribonucleotides from DNA:RNA duplexes.</text>
</comment>
<feature type="domain" description="Rnh202 triple barrel" evidence="9">
    <location>
        <begin position="31"/>
        <end position="94"/>
    </location>
</feature>
<feature type="domain" description="Ribonuclease H2 subunit B wHTH" evidence="8">
    <location>
        <begin position="97"/>
        <end position="224"/>
    </location>
</feature>
<evidence type="ECO:0000256" key="7">
    <source>
        <dbReference type="ARBA" id="ARBA00033464"/>
    </source>
</evidence>
<comment type="similarity">
    <text evidence="2">Belongs to the RNase H2 subunit B family.</text>
</comment>
<dbReference type="Pfam" id="PF09468">
    <property type="entry name" value="RNase_H2-Ydr279"/>
    <property type="match status" value="1"/>
</dbReference>
<dbReference type="Pfam" id="PF17745">
    <property type="entry name" value="Ydr279_N"/>
    <property type="match status" value="1"/>
</dbReference>
<dbReference type="Gene3D" id="2.20.25.530">
    <property type="match status" value="1"/>
</dbReference>
<dbReference type="InterPro" id="IPR041195">
    <property type="entry name" value="Rnh202_N"/>
</dbReference>
<sequence length="297" mass="33319">LRVSFLFLSGCTMSANKFFFVFKDSLIESDDASMSIVSLRNPATRNATKYLFRRTSKKACNLYEVNCFNEQHRSWFINESVCSNGKIFLPTPIDPLFLVLPYLVEHCSERAVPLDQILIDDKFPCTSQLAEVLPADRLSLIADEKRAGSILALKYNETKALEWLVSKCHRLSKVIGTEEGPTARSLNYIKEEKENEKDEDEKSTLHTALGIVSDYLSLEFGRKLSVALGFPEDENISKKRKSVVDLESAVVKRIKKEENHDTTPIKLPAAEKKVSAKAKALAKAASGSKSISSFFKK</sequence>
<dbReference type="FunFam" id="2.20.25.530:FF:000005">
    <property type="entry name" value="ribonuclease H2 subunit B"/>
    <property type="match status" value="1"/>
</dbReference>
<dbReference type="GO" id="GO:0005654">
    <property type="term" value="C:nucleoplasm"/>
    <property type="evidence" value="ECO:0007669"/>
    <property type="project" value="TreeGrafter"/>
</dbReference>
<comment type="subunit">
    <text evidence="3">The RNase H2 complex is a heterotrimer composed of the catalytic subunit RNASEH2A and the non-catalytic subunits RNASEH2B and RNASEH2C.</text>
</comment>
<dbReference type="EnsemblMetazoa" id="ACOM030431-RA">
    <property type="protein sequence ID" value="ACOM030431-PA.1"/>
    <property type="gene ID" value="ACOM030431"/>
</dbReference>
<dbReference type="InterPro" id="IPR040456">
    <property type="entry name" value="RNase_H2_suB"/>
</dbReference>
<dbReference type="Gene3D" id="1.10.20.120">
    <property type="match status" value="1"/>
</dbReference>
<reference evidence="10" key="1">
    <citation type="submission" date="2022-08" db="UniProtKB">
        <authorList>
            <consortium name="EnsemblMetazoa"/>
        </authorList>
    </citation>
    <scope>IDENTIFICATION</scope>
</reference>
<evidence type="ECO:0000313" key="10">
    <source>
        <dbReference type="EnsemblMetazoa" id="ACOM030431-PA.1"/>
    </source>
</evidence>
<dbReference type="PANTHER" id="PTHR13383:SF11">
    <property type="entry name" value="RIBONUCLEASE H2 SUBUNIT B"/>
    <property type="match status" value="1"/>
</dbReference>
<evidence type="ECO:0000259" key="9">
    <source>
        <dbReference type="Pfam" id="PF17745"/>
    </source>
</evidence>
<name>A0A8W7PF70_ANOCL</name>
<accession>A0A8W7PF70</accession>
<evidence type="ECO:0000256" key="5">
    <source>
        <dbReference type="ARBA" id="ARBA00023242"/>
    </source>
</evidence>
<evidence type="ECO:0000256" key="2">
    <source>
        <dbReference type="ARBA" id="ARBA00009823"/>
    </source>
</evidence>
<evidence type="ECO:0000256" key="6">
    <source>
        <dbReference type="ARBA" id="ARBA00024778"/>
    </source>
</evidence>
<evidence type="ECO:0000256" key="1">
    <source>
        <dbReference type="ARBA" id="ARBA00004123"/>
    </source>
</evidence>
<dbReference type="GO" id="GO:0006401">
    <property type="term" value="P:RNA catabolic process"/>
    <property type="evidence" value="ECO:0007669"/>
    <property type="project" value="TreeGrafter"/>
</dbReference>
<comment type="subcellular location">
    <subcellularLocation>
        <location evidence="1">Nucleus</location>
    </subcellularLocation>
</comment>
<dbReference type="CDD" id="cd09270">
    <property type="entry name" value="RNase_H2-B"/>
    <property type="match status" value="1"/>
</dbReference>
<evidence type="ECO:0000256" key="3">
    <source>
        <dbReference type="ARBA" id="ARBA00011277"/>
    </source>
</evidence>
<proteinExistence type="inferred from homology"/>
<protein>
    <recommendedName>
        <fullName evidence="4">Ribonuclease H2 subunit B</fullName>
    </recommendedName>
    <alternativeName>
        <fullName evidence="7">Ribonuclease HI subunit B</fullName>
    </alternativeName>
</protein>